<dbReference type="Proteomes" id="UP001566132">
    <property type="component" value="Unassembled WGS sequence"/>
</dbReference>
<comment type="caution">
    <text evidence="1">The sequence shown here is derived from an EMBL/GenBank/DDBJ whole genome shotgun (WGS) entry which is preliminary data.</text>
</comment>
<dbReference type="AlphaFoldDB" id="A0ABD1EMJ0"/>
<gene>
    <name evidence="1" type="ORF">ABEB36_008629</name>
</gene>
<dbReference type="EMBL" id="JBDJPC010000006">
    <property type="protein sequence ID" value="KAL1497718.1"/>
    <property type="molecule type" value="Genomic_DNA"/>
</dbReference>
<evidence type="ECO:0000313" key="2">
    <source>
        <dbReference type="Proteomes" id="UP001566132"/>
    </source>
</evidence>
<organism evidence="1 2">
    <name type="scientific">Hypothenemus hampei</name>
    <name type="common">Coffee berry borer</name>
    <dbReference type="NCBI Taxonomy" id="57062"/>
    <lineage>
        <taxon>Eukaryota</taxon>
        <taxon>Metazoa</taxon>
        <taxon>Ecdysozoa</taxon>
        <taxon>Arthropoda</taxon>
        <taxon>Hexapoda</taxon>
        <taxon>Insecta</taxon>
        <taxon>Pterygota</taxon>
        <taxon>Neoptera</taxon>
        <taxon>Endopterygota</taxon>
        <taxon>Coleoptera</taxon>
        <taxon>Polyphaga</taxon>
        <taxon>Cucujiformia</taxon>
        <taxon>Curculionidae</taxon>
        <taxon>Scolytinae</taxon>
        <taxon>Hypothenemus</taxon>
    </lineage>
</organism>
<protein>
    <submittedName>
        <fullName evidence="1">Uncharacterized protein</fullName>
    </submittedName>
</protein>
<name>A0ABD1EMJ0_HYPHA</name>
<evidence type="ECO:0000313" key="1">
    <source>
        <dbReference type="EMBL" id="KAL1497718.1"/>
    </source>
</evidence>
<reference evidence="1 2" key="1">
    <citation type="submission" date="2024-05" db="EMBL/GenBank/DDBJ databases">
        <title>Genetic variation in Jamaican populations of the coffee berry borer (Hypothenemus hampei).</title>
        <authorList>
            <person name="Errbii M."/>
            <person name="Myrie A."/>
        </authorList>
    </citation>
    <scope>NUCLEOTIDE SEQUENCE [LARGE SCALE GENOMIC DNA]</scope>
    <source>
        <strain evidence="1">JA-Hopewell-2020-01-JO</strain>
        <tissue evidence="1">Whole body</tissue>
    </source>
</reference>
<accession>A0ABD1EMJ0</accession>
<proteinExistence type="predicted"/>
<keyword evidence="2" id="KW-1185">Reference proteome</keyword>
<sequence>MDQSRSSNQENFPEERMKVEINDDDELIKSNKIYDLSEYVSIIKSLSEENFEEPFPKTPSSYVPLWYKEKTVAFAAAHLKWSLMSLLSHGFAILKH</sequence>